<dbReference type="GO" id="GO:0003676">
    <property type="term" value="F:nucleic acid binding"/>
    <property type="evidence" value="ECO:0007669"/>
    <property type="project" value="InterPro"/>
</dbReference>
<dbReference type="SUPFAM" id="SSF54495">
    <property type="entry name" value="UBC-like"/>
    <property type="match status" value="1"/>
</dbReference>
<feature type="domain" description="DUF4817" evidence="3">
    <location>
        <begin position="6"/>
        <end position="56"/>
    </location>
</feature>
<dbReference type="OrthoDB" id="1394818at2759"/>
<name>A0A9P0AYS1_BRAAE</name>
<dbReference type="InterPro" id="IPR003591">
    <property type="entry name" value="Leu-rich_rpt_typical-subtyp"/>
</dbReference>
<organism evidence="4 5">
    <name type="scientific">Brassicogethes aeneus</name>
    <name type="common">Rape pollen beetle</name>
    <name type="synonym">Meligethes aeneus</name>
    <dbReference type="NCBI Taxonomy" id="1431903"/>
    <lineage>
        <taxon>Eukaryota</taxon>
        <taxon>Metazoa</taxon>
        <taxon>Ecdysozoa</taxon>
        <taxon>Arthropoda</taxon>
        <taxon>Hexapoda</taxon>
        <taxon>Insecta</taxon>
        <taxon>Pterygota</taxon>
        <taxon>Neoptera</taxon>
        <taxon>Endopterygota</taxon>
        <taxon>Coleoptera</taxon>
        <taxon>Polyphaga</taxon>
        <taxon>Cucujiformia</taxon>
        <taxon>Nitidulidae</taxon>
        <taxon>Meligethinae</taxon>
        <taxon>Brassicogethes</taxon>
    </lineage>
</organism>
<dbReference type="Proteomes" id="UP001154078">
    <property type="component" value="Chromosome 3"/>
</dbReference>
<dbReference type="SUPFAM" id="SSF52058">
    <property type="entry name" value="L domain-like"/>
    <property type="match status" value="1"/>
</dbReference>
<dbReference type="Gene3D" id="3.80.10.10">
    <property type="entry name" value="Ribonuclease Inhibitor"/>
    <property type="match status" value="1"/>
</dbReference>
<sequence length="613" mass="70310">MEYLAVQEKIEIVLIYGEAARNVDVAVGLYAERFPDGPRSRATIYRVVKQFTTEGSEENNQNAVLASVAYNPHVSTRAISRDSGIALTSVWRILKRQKFHPYHISLHQELHGDDFNNRVAFCNWAQAQLQQDPEFFSRVLFSEESTFTNHCEVNRHNMHYWSVENPRWLRQNVPLARLQNMWYQHDGCPAHYSAIAREVLDREFNGRWIDRRGSVSRPARSPDLTTPDFFLWGYLKEKVYAAIPTTREDMVERIRNACAAIPPDMLARCVPEFNTRIQKWGYVLVGGAICMELLTKQGWSSAYTVEAVIMQISATLVKGKARIQFGAVKVCSQGQYSLARAQQSFKSLVQIHEKNGYIMPRNIKDKYDNNGSTRRTHSYMSAEDQASGKKSYWTELEITGTIRNLSPNLFQMTQLTALYLKNNCLHRLPPDICQLVNLRNLDLSYNKLRSLPAELGELIHLRELQLCHNFLRILPYELGKLFNLMVLGLAGNPLNKDIMNIYSEPNGTQRLLTYMLDNLQAVKPLVIKAVLYNHEAYATSVTTTCVPACIRLGTYTQLYLHYTLRTKTNNNLWRFTNIAFKRFNPSDHICAHGKNIRVSTTKIVVLVAYNSGV</sequence>
<evidence type="ECO:0000256" key="1">
    <source>
        <dbReference type="ARBA" id="ARBA00022614"/>
    </source>
</evidence>
<dbReference type="AlphaFoldDB" id="A0A9P0AYS1"/>
<keyword evidence="2" id="KW-0677">Repeat</keyword>
<dbReference type="EMBL" id="OV121134">
    <property type="protein sequence ID" value="CAH0553446.1"/>
    <property type="molecule type" value="Genomic_DNA"/>
</dbReference>
<dbReference type="InterPro" id="IPR001611">
    <property type="entry name" value="Leu-rich_rpt"/>
</dbReference>
<keyword evidence="1" id="KW-0433">Leucine-rich repeat</keyword>
<dbReference type="Pfam" id="PF13855">
    <property type="entry name" value="LRR_8"/>
    <property type="match status" value="1"/>
</dbReference>
<evidence type="ECO:0000259" key="3">
    <source>
        <dbReference type="Pfam" id="PF16087"/>
    </source>
</evidence>
<dbReference type="Gene3D" id="3.30.420.10">
    <property type="entry name" value="Ribonuclease H-like superfamily/Ribonuclease H"/>
    <property type="match status" value="1"/>
</dbReference>
<dbReference type="FunFam" id="3.80.10.10:FF:000343">
    <property type="entry name" value="CCR4-NOT transcription complex subunit"/>
    <property type="match status" value="1"/>
</dbReference>
<gene>
    <name evidence="4" type="ORF">MELIAE_LOCUS5434</name>
</gene>
<protein>
    <recommendedName>
        <fullName evidence="3">DUF4817 domain-containing protein</fullName>
    </recommendedName>
</protein>
<dbReference type="InterPro" id="IPR032675">
    <property type="entry name" value="LRR_dom_sf"/>
</dbReference>
<dbReference type="InterPro" id="IPR032135">
    <property type="entry name" value="DUF4817"/>
</dbReference>
<dbReference type="PROSITE" id="PS51450">
    <property type="entry name" value="LRR"/>
    <property type="match status" value="1"/>
</dbReference>
<evidence type="ECO:0000256" key="2">
    <source>
        <dbReference type="ARBA" id="ARBA00022737"/>
    </source>
</evidence>
<dbReference type="PANTHER" id="PTHR47326">
    <property type="entry name" value="TRANSPOSABLE ELEMENT TC3 TRANSPOSASE-LIKE PROTEIN"/>
    <property type="match status" value="1"/>
</dbReference>
<reference evidence="4" key="1">
    <citation type="submission" date="2021-12" db="EMBL/GenBank/DDBJ databases">
        <authorList>
            <person name="King R."/>
        </authorList>
    </citation>
    <scope>NUCLEOTIDE SEQUENCE</scope>
</reference>
<evidence type="ECO:0000313" key="4">
    <source>
        <dbReference type="EMBL" id="CAH0553446.1"/>
    </source>
</evidence>
<dbReference type="Pfam" id="PF16087">
    <property type="entry name" value="DUF4817"/>
    <property type="match status" value="1"/>
</dbReference>
<dbReference type="CDD" id="cd23802">
    <property type="entry name" value="UBCc_UBE2Q"/>
    <property type="match status" value="1"/>
</dbReference>
<evidence type="ECO:0000313" key="5">
    <source>
        <dbReference type="Proteomes" id="UP001154078"/>
    </source>
</evidence>
<dbReference type="InterPro" id="IPR036397">
    <property type="entry name" value="RNaseH_sf"/>
</dbReference>
<accession>A0A9P0AYS1</accession>
<dbReference type="PANTHER" id="PTHR47326:SF1">
    <property type="entry name" value="HTH PSQ-TYPE DOMAIN-CONTAINING PROTEIN"/>
    <property type="match status" value="1"/>
</dbReference>
<proteinExistence type="predicted"/>
<dbReference type="InterPro" id="IPR016135">
    <property type="entry name" value="UBQ-conjugating_enzyme/RWD"/>
</dbReference>
<dbReference type="SMART" id="SM00369">
    <property type="entry name" value="LRR_TYP"/>
    <property type="match status" value="3"/>
</dbReference>
<keyword evidence="5" id="KW-1185">Reference proteome</keyword>